<evidence type="ECO:0000313" key="2">
    <source>
        <dbReference type="Proteomes" id="UP000507470"/>
    </source>
</evidence>
<proteinExistence type="predicted"/>
<sequence>MTIKEVHSQKSIQWLEYISLEYGIMIQHAKRAGEKKLFINNKCYKVDGYYYDRENKMRNVYEFLDVIGMDVQNVIVLKKYVKKIEIKKTMKELYDQTKERLKTIEDDLKPNVKIHTIWECEFDQQKYPEVDPHLKPIDKRDAFYGGRTETIQLYNNLSDLKGRYVDFVLCIHQ</sequence>
<reference evidence="1 2" key="1">
    <citation type="submission" date="2020-06" db="EMBL/GenBank/DDBJ databases">
        <authorList>
            <person name="Li R."/>
            <person name="Bekaert M."/>
        </authorList>
    </citation>
    <scope>NUCLEOTIDE SEQUENCE [LARGE SCALE GENOMIC DNA]</scope>
    <source>
        <strain evidence="2">wild</strain>
    </source>
</reference>
<gene>
    <name evidence="1" type="ORF">MCOR_43708</name>
</gene>
<evidence type="ECO:0000313" key="1">
    <source>
        <dbReference type="EMBL" id="CAC5410530.1"/>
    </source>
</evidence>
<name>A0A6J8DUR8_MYTCO</name>
<organism evidence="1 2">
    <name type="scientific">Mytilus coruscus</name>
    <name type="common">Sea mussel</name>
    <dbReference type="NCBI Taxonomy" id="42192"/>
    <lineage>
        <taxon>Eukaryota</taxon>
        <taxon>Metazoa</taxon>
        <taxon>Spiralia</taxon>
        <taxon>Lophotrochozoa</taxon>
        <taxon>Mollusca</taxon>
        <taxon>Bivalvia</taxon>
        <taxon>Autobranchia</taxon>
        <taxon>Pteriomorphia</taxon>
        <taxon>Mytilida</taxon>
        <taxon>Mytiloidea</taxon>
        <taxon>Mytilidae</taxon>
        <taxon>Mytilinae</taxon>
        <taxon>Mytilus</taxon>
    </lineage>
</organism>
<keyword evidence="2" id="KW-1185">Reference proteome</keyword>
<dbReference type="EMBL" id="CACVKT020007773">
    <property type="protein sequence ID" value="CAC5410530.1"/>
    <property type="molecule type" value="Genomic_DNA"/>
</dbReference>
<dbReference type="AlphaFoldDB" id="A0A6J8DUR8"/>
<dbReference type="Proteomes" id="UP000507470">
    <property type="component" value="Unassembled WGS sequence"/>
</dbReference>
<dbReference type="OrthoDB" id="10053808at2759"/>
<protein>
    <submittedName>
        <fullName evidence="1">Uncharacterized protein</fullName>
    </submittedName>
</protein>
<accession>A0A6J8DUR8</accession>